<dbReference type="CDD" id="cd06464">
    <property type="entry name" value="ACD_sHsps-like"/>
    <property type="match status" value="1"/>
</dbReference>
<evidence type="ECO:0000256" key="2">
    <source>
        <dbReference type="PROSITE-ProRule" id="PRU00285"/>
    </source>
</evidence>
<evidence type="ECO:0000313" key="6">
    <source>
        <dbReference type="Proteomes" id="UP000316095"/>
    </source>
</evidence>
<dbReference type="SUPFAM" id="SSF49764">
    <property type="entry name" value="HSP20-like chaperones"/>
    <property type="match status" value="1"/>
</dbReference>
<proteinExistence type="inferred from homology"/>
<dbReference type="Gene3D" id="2.60.40.790">
    <property type="match status" value="1"/>
</dbReference>
<dbReference type="OrthoDB" id="288864at2"/>
<name>A0A5C5XJ84_9PLAN</name>
<dbReference type="AlphaFoldDB" id="A0A5C5XJ84"/>
<dbReference type="Proteomes" id="UP000316095">
    <property type="component" value="Unassembled WGS sequence"/>
</dbReference>
<accession>A0A5C5XJ84</accession>
<comment type="similarity">
    <text evidence="2 3">Belongs to the small heat shock protein (HSP20) family.</text>
</comment>
<dbReference type="PANTHER" id="PTHR46733">
    <property type="entry name" value="26.5 KDA HEAT SHOCK PROTEIN, MITOCHONDRIAL"/>
    <property type="match status" value="1"/>
</dbReference>
<keyword evidence="1" id="KW-0346">Stress response</keyword>
<reference evidence="5 6" key="1">
    <citation type="submission" date="2019-02" db="EMBL/GenBank/DDBJ databases">
        <title>Deep-cultivation of Planctomycetes and their phenomic and genomic characterization uncovers novel biology.</title>
        <authorList>
            <person name="Wiegand S."/>
            <person name="Jogler M."/>
            <person name="Boedeker C."/>
            <person name="Pinto D."/>
            <person name="Vollmers J."/>
            <person name="Rivas-Marin E."/>
            <person name="Kohn T."/>
            <person name="Peeters S.H."/>
            <person name="Heuer A."/>
            <person name="Rast P."/>
            <person name="Oberbeckmann S."/>
            <person name="Bunk B."/>
            <person name="Jeske O."/>
            <person name="Meyerdierks A."/>
            <person name="Storesund J.E."/>
            <person name="Kallscheuer N."/>
            <person name="Luecker S."/>
            <person name="Lage O.M."/>
            <person name="Pohl T."/>
            <person name="Merkel B.J."/>
            <person name="Hornburger P."/>
            <person name="Mueller R.-W."/>
            <person name="Bruemmer F."/>
            <person name="Labrenz M."/>
            <person name="Spormann A.M."/>
            <person name="Op Den Camp H."/>
            <person name="Overmann J."/>
            <person name="Amann R."/>
            <person name="Jetten M.S.M."/>
            <person name="Mascher T."/>
            <person name="Medema M.H."/>
            <person name="Devos D.P."/>
            <person name="Kaster A.-K."/>
            <person name="Ovreas L."/>
            <person name="Rohde M."/>
            <person name="Galperin M.Y."/>
            <person name="Jogler C."/>
        </authorList>
    </citation>
    <scope>NUCLEOTIDE SEQUENCE [LARGE SCALE GENOMIC DNA]</scope>
    <source>
        <strain evidence="5 6">Pan54</strain>
    </source>
</reference>
<dbReference type="GO" id="GO:0009408">
    <property type="term" value="P:response to heat"/>
    <property type="evidence" value="ECO:0007669"/>
    <property type="project" value="InterPro"/>
</dbReference>
<dbReference type="InterPro" id="IPR002068">
    <property type="entry name" value="A-crystallin/Hsp20_dom"/>
</dbReference>
<evidence type="ECO:0000259" key="4">
    <source>
        <dbReference type="PROSITE" id="PS01031"/>
    </source>
</evidence>
<dbReference type="InterPro" id="IPR044587">
    <property type="entry name" value="HSP21-like"/>
</dbReference>
<keyword evidence="6" id="KW-1185">Reference proteome</keyword>
<feature type="domain" description="SHSP" evidence="4">
    <location>
        <begin position="34"/>
        <end position="146"/>
    </location>
</feature>
<dbReference type="InterPro" id="IPR008978">
    <property type="entry name" value="HSP20-like_chaperone"/>
</dbReference>
<evidence type="ECO:0000313" key="5">
    <source>
        <dbReference type="EMBL" id="TWT62421.1"/>
    </source>
</evidence>
<dbReference type="PANTHER" id="PTHR46733:SF3">
    <property type="entry name" value="26.5 KDA HEAT SHOCK PROTEIN, MITOCHONDRIAL"/>
    <property type="match status" value="1"/>
</dbReference>
<dbReference type="RefSeq" id="WP_146504278.1">
    <property type="nucleotide sequence ID" value="NZ_SJPG01000001.1"/>
</dbReference>
<organism evidence="5 6">
    <name type="scientific">Rubinisphaera italica</name>
    <dbReference type="NCBI Taxonomy" id="2527969"/>
    <lineage>
        <taxon>Bacteria</taxon>
        <taxon>Pseudomonadati</taxon>
        <taxon>Planctomycetota</taxon>
        <taxon>Planctomycetia</taxon>
        <taxon>Planctomycetales</taxon>
        <taxon>Planctomycetaceae</taxon>
        <taxon>Rubinisphaera</taxon>
    </lineage>
</organism>
<dbReference type="PROSITE" id="PS01031">
    <property type="entry name" value="SHSP"/>
    <property type="match status" value="1"/>
</dbReference>
<evidence type="ECO:0000256" key="1">
    <source>
        <dbReference type="ARBA" id="ARBA00023016"/>
    </source>
</evidence>
<comment type="caution">
    <text evidence="5">The sequence shown here is derived from an EMBL/GenBank/DDBJ whole genome shotgun (WGS) entry which is preliminary data.</text>
</comment>
<dbReference type="Pfam" id="PF00011">
    <property type="entry name" value="HSP20"/>
    <property type="match status" value="1"/>
</dbReference>
<dbReference type="EMBL" id="SJPG01000001">
    <property type="protein sequence ID" value="TWT62421.1"/>
    <property type="molecule type" value="Genomic_DNA"/>
</dbReference>
<gene>
    <name evidence="5" type="primary">hspA_3</name>
    <name evidence="5" type="ORF">Pan54_31630</name>
</gene>
<evidence type="ECO:0000256" key="3">
    <source>
        <dbReference type="RuleBase" id="RU003616"/>
    </source>
</evidence>
<sequence length="146" mass="16782">MPVFRWGNAWGSMQEFEREMDRLLQSMNITMRSVRSARSFPAVNFYEHEDKFLMTAEIPGVQPEDLELSISSGVLIIKGKRQLEPAIPQDQFRRQERMQGSWERSLSLPERVNEEGLEAELKDGVLTITLPRAPQVAPRQIPVITS</sequence>
<protein>
    <submittedName>
        <fullName evidence="5">Spore protein SP21</fullName>
    </submittedName>
</protein>